<dbReference type="InterPro" id="IPR026082">
    <property type="entry name" value="ABCA"/>
</dbReference>
<feature type="transmembrane region" description="Helical" evidence="10">
    <location>
        <begin position="1253"/>
        <end position="1283"/>
    </location>
</feature>
<dbReference type="GO" id="GO:0140359">
    <property type="term" value="F:ABC-type transporter activity"/>
    <property type="evidence" value="ECO:0007669"/>
    <property type="project" value="InterPro"/>
</dbReference>
<keyword evidence="9 10" id="KW-0472">Membrane</keyword>
<dbReference type="GO" id="GO:0005524">
    <property type="term" value="F:ATP binding"/>
    <property type="evidence" value="ECO:0007669"/>
    <property type="project" value="UniProtKB-KW"/>
</dbReference>
<evidence type="ECO:0000256" key="6">
    <source>
        <dbReference type="ARBA" id="ARBA00022741"/>
    </source>
</evidence>
<evidence type="ECO:0000256" key="5">
    <source>
        <dbReference type="ARBA" id="ARBA00022737"/>
    </source>
</evidence>
<evidence type="ECO:0000256" key="7">
    <source>
        <dbReference type="ARBA" id="ARBA00022840"/>
    </source>
</evidence>
<dbReference type="InterPro" id="IPR027417">
    <property type="entry name" value="P-loop_NTPase"/>
</dbReference>
<feature type="transmembrane region" description="Helical" evidence="10">
    <location>
        <begin position="533"/>
        <end position="552"/>
    </location>
</feature>
<feature type="transmembrane region" description="Helical" evidence="10">
    <location>
        <begin position="1384"/>
        <end position="1406"/>
    </location>
</feature>
<keyword evidence="7" id="KW-0067">ATP-binding</keyword>
<dbReference type="SUPFAM" id="SSF52540">
    <property type="entry name" value="P-loop containing nucleoside triphosphate hydrolases"/>
    <property type="match status" value="2"/>
</dbReference>
<feature type="transmembrane region" description="Helical" evidence="10">
    <location>
        <begin position="1418"/>
        <end position="1435"/>
    </location>
</feature>
<proteinExistence type="inferred from homology"/>
<keyword evidence="13" id="KW-1185">Reference proteome</keyword>
<feature type="transmembrane region" description="Helical" evidence="10">
    <location>
        <begin position="499"/>
        <end position="521"/>
    </location>
</feature>
<dbReference type="PROSITE" id="PS50893">
    <property type="entry name" value="ABC_TRANSPORTER_2"/>
    <property type="match status" value="2"/>
</dbReference>
<keyword evidence="5" id="KW-0677">Repeat</keyword>
<evidence type="ECO:0000313" key="12">
    <source>
        <dbReference type="EMBL" id="KAF0736808.1"/>
    </source>
</evidence>
<comment type="similarity">
    <text evidence="2">Belongs to the ABC transporter superfamily. ABCA family.</text>
</comment>
<organism evidence="12 13">
    <name type="scientific">Aphanomyces euteiches</name>
    <dbReference type="NCBI Taxonomy" id="100861"/>
    <lineage>
        <taxon>Eukaryota</taxon>
        <taxon>Sar</taxon>
        <taxon>Stramenopiles</taxon>
        <taxon>Oomycota</taxon>
        <taxon>Saprolegniomycetes</taxon>
        <taxon>Saprolegniales</taxon>
        <taxon>Verrucalvaceae</taxon>
        <taxon>Aphanomyces</taxon>
    </lineage>
</organism>
<feature type="domain" description="ABC transporter" evidence="11">
    <location>
        <begin position="1527"/>
        <end position="1760"/>
    </location>
</feature>
<evidence type="ECO:0000259" key="11">
    <source>
        <dbReference type="PROSITE" id="PS50893"/>
    </source>
</evidence>
<dbReference type="GO" id="GO:0016887">
    <property type="term" value="F:ATP hydrolysis activity"/>
    <property type="evidence" value="ECO:0007669"/>
    <property type="project" value="InterPro"/>
</dbReference>
<feature type="transmembrane region" description="Helical" evidence="10">
    <location>
        <begin position="1062"/>
        <end position="1081"/>
    </location>
</feature>
<comment type="subcellular location">
    <subcellularLocation>
        <location evidence="1">Membrane</location>
        <topology evidence="1">Multi-pass membrane protein</topology>
    </subcellularLocation>
</comment>
<dbReference type="SMART" id="SM00382">
    <property type="entry name" value="AAA"/>
    <property type="match status" value="2"/>
</dbReference>
<reference evidence="12 13" key="1">
    <citation type="submission" date="2019-07" db="EMBL/GenBank/DDBJ databases">
        <title>Genomics analysis of Aphanomyces spp. identifies a new class of oomycete effector associated with host adaptation.</title>
        <authorList>
            <person name="Gaulin E."/>
        </authorList>
    </citation>
    <scope>NUCLEOTIDE SEQUENCE [LARGE SCALE GENOMIC DNA]</scope>
    <source>
        <strain evidence="12 13">ATCC 201684</strain>
    </source>
</reference>
<keyword evidence="4 10" id="KW-0812">Transmembrane</keyword>
<dbReference type="Pfam" id="PF12698">
    <property type="entry name" value="ABC2_membrane_3"/>
    <property type="match status" value="2"/>
</dbReference>
<dbReference type="Pfam" id="PF00005">
    <property type="entry name" value="ABC_tran"/>
    <property type="match status" value="2"/>
</dbReference>
<sequence>MTDNTNSAPLIDSSVVPHKRRGFTSTLLWKNFLIKKKHPAKWAMEILIPVALIILLGSLKTLTDDVTVPDGWSTDHVVHKHDKNGTSYSLFDQRPIFGNYTTPRFYQTEATVSGLLLQMATKAWDERKRASSMTAEENRMCAAAAFAGNVSSDVDSPYAWPLMCRDFIVPRKLAIVPDNDFTRKYFFKTLSVWYPRVPLDANQTLVIPSIADSVQFYPDEASLEKYIAGGDYGKSFTQPTIAAAIVFTTAPPTLGTVGNMEYKLRLNSSLDSAGDIGDIPRTKLKAYQPLQRSIETKEYMHYATTGFMAYQTLVTRFALCVPDWNAQIATTTANCTKQNSVMTSNLASDITLVTSQVENDPNLLMSVATYIQSTKGSFNLTNVPLTSLSALARPLRQMPQPVGGAAVFAMPIQSFTSSPFFDNVSDSFGIIFLLSYLHILSSVLVALISEKETKARELMKILGVRDSAIIVTWYITYGIIFLVAAILQSVVSKVMLFKHASYGILFAFFLLFGWSVMAYGYMISAIFSKSRTGTYIGMIGFFAMYLVTAAFTDTSTASSKQSACILSPAAMTFGVRSLAKAEGNGVGITTSNWADDINNFKFVTALYLLMIDCVLYTLLGLYFERVIPKDYGVTEKWYFPLSPSFWRKKFAKKARMVQNDASVEVDINNPNFEAVGAELKQQERTGEAFQINNLRRVFPVPGGEKVAVKDMNLTMYKNQITCLLGHNGAGKTTLISMLTGMIPVTSGDATVNGLSLNDNLGEIRQSLGMCPQHDVLYPELTVQEHLMFYGKIKGYRGALLKNEVENKIVEVGLTEKRHVYSIELSGGMKRKLSLAIALMGDSKIVFLDEPTSGMDPYSRRSSWEIIMNNKYNRIVVLTTHFMDEADILGDRIAIMSEGELRCCGSSLFLKNRYGAGYNFSLVKTDHCNTPALIDFVQRHIGEDIKVLSNVGTEISFQLPLDCSHLFAKMFAELDTKLDDLGVLSYGISVTTLEEVFIKVAEIGDENHQHTLQKKDPTTNVDGSRSGYKLTDNAPLSSLAMFFIHFKALFMKRVRTAKRDKRVVFFGTVLPIIFLVVGVALLKGSSVNRNDPSISLTTSEYPYQSDTPLPYLCESDWMCDSVNLVTQAKPQPFPGLGSPVYSSSTPTVFGVQYANITGADLKSYSLKAGEEIFKRGYGKESNPVLGQFGGFVIMGSSQDRTFGYNLAVNTTATHSAIVYKAMLDEALYRTIASDNNVKLTCTNAPLPLTDSNKLFLTTIVSFTTGVFVVIAFAYFTASIVPYLVNEKHPSHNSKHQQLVSGVSLPAFWLANFAFDLVLYAIPCIFGLLAIYFFDITPFTGRDCASCPSTPFAALIVVFVLFGFAIISFCYILSYLFVDAPSSQTYIVMINMVFGTILMTVSSVLDFIESTEDVNKHLKFLWRLSPLFCVGNSLNALSKSTLNMALGIIEKDTSAFSTKVLGWEVVYLAIEAIIFPIIAIGIDYALSFPKIKAMVTRDPHVADAPFEIDEDVKHEEERVLRGAADKEAVVMKNLRKVYHGGKVGLVDLSLALPKGECFGYLGINGAGKTTTMKLMTGDVLPSSGSATLGGFDIMTQQLDVRRLIGYCPQFDALIDLLTVREHLELFASIKGVPTDFIEATVKEKMDQMNLNDFEHKLAGTLSGGNKRKLSVAIALIGSPPIIFLDEPSTGMDPVSRRFMWDVIADISTRSKESTILLTTHSMEECEALCTRVGIMVGGRLRCLGSIQHLKNRFGDGLMMHVRVAPVTTGDVDRFASEAFGNETMLTKERISEACTALGKPHRVDHITSNHATGYVLAESLSRNDYIRVHDFCAWWLSEDRFDALSEYLHHGFGDDNVQLLERQNDVSRFKLLGTKQSLALSKVFSMVEKFKADLSIKEYTVSQTTLEQIFNSFASQQTQETGVARGVETLAKKVDVLDNYQAMRA</sequence>
<feature type="transmembrane region" description="Helical" evidence="10">
    <location>
        <begin position="468"/>
        <end position="487"/>
    </location>
</feature>
<dbReference type="FunFam" id="3.40.50.300:FF:000298">
    <property type="entry name" value="ATP-binding cassette sub-family A member 12"/>
    <property type="match status" value="1"/>
</dbReference>
<dbReference type="VEuPathDB" id="FungiDB:AeMF1_019092"/>
<evidence type="ECO:0000256" key="9">
    <source>
        <dbReference type="ARBA" id="ARBA00023136"/>
    </source>
</evidence>
<feature type="transmembrane region" description="Helical" evidence="10">
    <location>
        <begin position="428"/>
        <end position="448"/>
    </location>
</feature>
<feature type="domain" description="ABC transporter" evidence="11">
    <location>
        <begin position="689"/>
        <end position="922"/>
    </location>
</feature>
<comment type="caution">
    <text evidence="12">The sequence shown here is derived from an EMBL/GenBank/DDBJ whole genome shotgun (WGS) entry which is preliminary data.</text>
</comment>
<keyword evidence="3" id="KW-0813">Transport</keyword>
<evidence type="ECO:0000256" key="3">
    <source>
        <dbReference type="ARBA" id="ARBA00022448"/>
    </source>
</evidence>
<dbReference type="CDD" id="cd03263">
    <property type="entry name" value="ABC_subfamily_A"/>
    <property type="match status" value="2"/>
</dbReference>
<evidence type="ECO:0000256" key="4">
    <source>
        <dbReference type="ARBA" id="ARBA00022692"/>
    </source>
</evidence>
<feature type="transmembrane region" description="Helical" evidence="10">
    <location>
        <begin position="1350"/>
        <end position="1372"/>
    </location>
</feature>
<dbReference type="FunFam" id="3.40.50.300:FF:000904">
    <property type="entry name" value="ABC transporter A family member 1"/>
    <property type="match status" value="1"/>
</dbReference>
<evidence type="ECO:0000313" key="13">
    <source>
        <dbReference type="Proteomes" id="UP000481153"/>
    </source>
</evidence>
<dbReference type="PROSITE" id="PS00211">
    <property type="entry name" value="ABC_TRANSPORTER_1"/>
    <property type="match status" value="2"/>
</dbReference>
<protein>
    <recommendedName>
        <fullName evidence="11">ABC transporter domain-containing protein</fullName>
    </recommendedName>
</protein>
<feature type="transmembrane region" description="Helical" evidence="10">
    <location>
        <begin position="602"/>
        <end position="623"/>
    </location>
</feature>
<dbReference type="Proteomes" id="UP000481153">
    <property type="component" value="Unassembled WGS sequence"/>
</dbReference>
<feature type="transmembrane region" description="Helical" evidence="10">
    <location>
        <begin position="1303"/>
        <end position="1329"/>
    </location>
</feature>
<dbReference type="PANTHER" id="PTHR19229">
    <property type="entry name" value="ATP-BINDING CASSETTE TRANSPORTER SUBFAMILY A ABCA"/>
    <property type="match status" value="1"/>
</dbReference>
<dbReference type="GO" id="GO:0016020">
    <property type="term" value="C:membrane"/>
    <property type="evidence" value="ECO:0007669"/>
    <property type="project" value="UniProtKB-SubCell"/>
</dbReference>
<accession>A0A6G0X9W8</accession>
<evidence type="ECO:0000256" key="2">
    <source>
        <dbReference type="ARBA" id="ARBA00008869"/>
    </source>
</evidence>
<name>A0A6G0X9W8_9STRA</name>
<evidence type="ECO:0000256" key="10">
    <source>
        <dbReference type="SAM" id="Phobius"/>
    </source>
</evidence>
<dbReference type="Gene3D" id="3.40.50.300">
    <property type="entry name" value="P-loop containing nucleotide triphosphate hydrolases"/>
    <property type="match status" value="2"/>
</dbReference>
<evidence type="ECO:0000256" key="8">
    <source>
        <dbReference type="ARBA" id="ARBA00022989"/>
    </source>
</evidence>
<evidence type="ECO:0000256" key="1">
    <source>
        <dbReference type="ARBA" id="ARBA00004141"/>
    </source>
</evidence>
<dbReference type="InterPro" id="IPR017871">
    <property type="entry name" value="ABC_transporter-like_CS"/>
</dbReference>
<keyword evidence="6" id="KW-0547">Nucleotide-binding</keyword>
<dbReference type="InterPro" id="IPR003439">
    <property type="entry name" value="ABC_transporter-like_ATP-bd"/>
</dbReference>
<dbReference type="EMBL" id="VJMJ01000087">
    <property type="protein sequence ID" value="KAF0736808.1"/>
    <property type="molecule type" value="Genomic_DNA"/>
</dbReference>
<dbReference type="InterPro" id="IPR003593">
    <property type="entry name" value="AAA+_ATPase"/>
</dbReference>
<dbReference type="PANTHER" id="PTHR19229:SF36">
    <property type="entry name" value="ATP-BINDING CASSETTE SUB-FAMILY A MEMBER 2"/>
    <property type="match status" value="1"/>
</dbReference>
<keyword evidence="8 10" id="KW-1133">Transmembrane helix</keyword>
<feature type="transmembrane region" description="Helical" evidence="10">
    <location>
        <begin position="1463"/>
        <end position="1484"/>
    </location>
</feature>
<dbReference type="InterPro" id="IPR013525">
    <property type="entry name" value="ABC2_TM"/>
</dbReference>
<dbReference type="GO" id="GO:0005319">
    <property type="term" value="F:lipid transporter activity"/>
    <property type="evidence" value="ECO:0007669"/>
    <property type="project" value="TreeGrafter"/>
</dbReference>
<gene>
    <name evidence="12" type="ORF">Ae201684_006965</name>
</gene>